<evidence type="ECO:0000313" key="2">
    <source>
        <dbReference type="EMBL" id="GAA0158067.1"/>
    </source>
</evidence>
<keyword evidence="2" id="KW-0812">Transmembrane</keyword>
<dbReference type="Pfam" id="PF07727">
    <property type="entry name" value="RVT_2"/>
    <property type="match status" value="1"/>
</dbReference>
<comment type="caution">
    <text evidence="2">The sequence shown here is derived from an EMBL/GenBank/DDBJ whole genome shotgun (WGS) entry which is preliminary data.</text>
</comment>
<reference evidence="2 3" key="1">
    <citation type="submission" date="2024-01" db="EMBL/GenBank/DDBJ databases">
        <title>The complete chloroplast genome sequence of Lithospermum erythrorhizon: insights into the phylogenetic relationship among Boraginaceae species and the maternal lineages of purple gromwells.</title>
        <authorList>
            <person name="Okada T."/>
            <person name="Watanabe K."/>
        </authorList>
    </citation>
    <scope>NUCLEOTIDE SEQUENCE [LARGE SCALE GENOMIC DNA]</scope>
</reference>
<accession>A0AAV3Q761</accession>
<feature type="domain" description="Reverse transcriptase Ty1/copia-type" evidence="1">
    <location>
        <begin position="168"/>
        <end position="262"/>
    </location>
</feature>
<dbReference type="EMBL" id="BAABME010003249">
    <property type="protein sequence ID" value="GAA0158067.1"/>
    <property type="molecule type" value="Genomic_DNA"/>
</dbReference>
<evidence type="ECO:0000259" key="1">
    <source>
        <dbReference type="Pfam" id="PF07727"/>
    </source>
</evidence>
<dbReference type="InterPro" id="IPR013103">
    <property type="entry name" value="RVT_2"/>
</dbReference>
<evidence type="ECO:0000313" key="3">
    <source>
        <dbReference type="Proteomes" id="UP001454036"/>
    </source>
</evidence>
<organism evidence="2 3">
    <name type="scientific">Lithospermum erythrorhizon</name>
    <name type="common">Purple gromwell</name>
    <name type="synonym">Lithospermum officinale var. erythrorhizon</name>
    <dbReference type="NCBI Taxonomy" id="34254"/>
    <lineage>
        <taxon>Eukaryota</taxon>
        <taxon>Viridiplantae</taxon>
        <taxon>Streptophyta</taxon>
        <taxon>Embryophyta</taxon>
        <taxon>Tracheophyta</taxon>
        <taxon>Spermatophyta</taxon>
        <taxon>Magnoliopsida</taxon>
        <taxon>eudicotyledons</taxon>
        <taxon>Gunneridae</taxon>
        <taxon>Pentapetalae</taxon>
        <taxon>asterids</taxon>
        <taxon>lamiids</taxon>
        <taxon>Boraginales</taxon>
        <taxon>Boraginaceae</taxon>
        <taxon>Boraginoideae</taxon>
        <taxon>Lithospermeae</taxon>
        <taxon>Lithospermum</taxon>
    </lineage>
</organism>
<sequence>MFVSRDVTFHENEFPFAEVNASTSPSIEQPGPILIDNEDVGVEELYTGVVIQGGTDHLASPPSVEWYPHLLRRWVEECEPNNLLSYFMIMLHTVQKLSPSPSSPSPSSSPGTPYPLAHYVNCDKFSLRHRTFPVAILTGVEPRSYNEAVTDVLWQEVMACELEPLAQNQTWVLEPLPLGKKALGCIWVYKIKYRSDGSLEHHKARLFIFGNHQVEGVDYNETFAPVAKMVTIRAFLAVAATRNWELHQIDVHNAFLHGNLDKNKSI</sequence>
<dbReference type="Proteomes" id="UP001454036">
    <property type="component" value="Unassembled WGS sequence"/>
</dbReference>
<keyword evidence="3" id="KW-1185">Reference proteome</keyword>
<dbReference type="AlphaFoldDB" id="A0AAV3Q761"/>
<name>A0AAV3Q761_LITER</name>
<proteinExistence type="predicted"/>
<keyword evidence="2" id="KW-0675">Receptor</keyword>
<protein>
    <submittedName>
        <fullName evidence="2">Transmembrane signal receptor</fullName>
    </submittedName>
</protein>
<gene>
    <name evidence="2" type="ORF">LIER_15186</name>
</gene>
<keyword evidence="2" id="KW-0472">Membrane</keyword>